<dbReference type="EMBL" id="ADZX01000688">
    <property type="protein sequence ID" value="EFK95708.1"/>
    <property type="molecule type" value="Genomic_DNA"/>
</dbReference>
<dbReference type="PANTHER" id="PTHR30302:SF1">
    <property type="entry name" value="HYDROGENASE 2 MATURATION PROTEASE"/>
    <property type="match status" value="1"/>
</dbReference>
<feature type="region of interest" description="Disordered" evidence="7">
    <location>
        <begin position="133"/>
        <end position="176"/>
    </location>
</feature>
<reference evidence="8" key="2">
    <citation type="journal article" date="2011" name="Microb. Ecol.">
        <title>Taxonomic and Functional Metagenomic Profiling of the Microbial Community in the Anoxic Sediment of a Sub-saline Shallow Lake (Laguna de Carrizo, Central Spain).</title>
        <authorList>
            <person name="Ferrer M."/>
            <person name="Guazzaroni M.E."/>
            <person name="Richter M."/>
            <person name="Garcia-Salamanca A."/>
            <person name="Yarza P."/>
            <person name="Suarez-Suarez A."/>
            <person name="Solano J."/>
            <person name="Alcaide M."/>
            <person name="van Dillewijn P."/>
            <person name="Molina-Henares M.A."/>
            <person name="Lopez-Cortes N."/>
            <person name="Al-Ramahi Y."/>
            <person name="Guerrero C."/>
            <person name="Acosta A."/>
            <person name="de Eugenio L.I."/>
            <person name="Martinez V."/>
            <person name="Marques S."/>
            <person name="Rojo F."/>
            <person name="Santero E."/>
            <person name="Genilloud O."/>
            <person name="Perez-Perez J."/>
            <person name="Rossello-Mora R."/>
            <person name="Ramos J.L."/>
        </authorList>
    </citation>
    <scope>NUCLEOTIDE SEQUENCE</scope>
</reference>
<feature type="non-terminal residue" evidence="8">
    <location>
        <position position="176"/>
    </location>
</feature>
<evidence type="ECO:0000256" key="6">
    <source>
        <dbReference type="ARBA" id="ARBA00022801"/>
    </source>
</evidence>
<proteinExistence type="inferred from homology"/>
<dbReference type="PANTHER" id="PTHR30302">
    <property type="entry name" value="HYDROGENASE 1 MATURATION PROTEASE"/>
    <property type="match status" value="1"/>
</dbReference>
<protein>
    <submittedName>
        <fullName evidence="8">Peptidase A31, hydrogenase expression/formation protein</fullName>
    </submittedName>
</protein>
<dbReference type="CDD" id="cd06062">
    <property type="entry name" value="H2MP_MemB-H2up"/>
    <property type="match status" value="1"/>
</dbReference>
<gene>
    <name evidence="8" type="primary">hoxM</name>
    <name evidence="8" type="ORF">LDC_2283</name>
</gene>
<name>D9PL60_9ZZZZ</name>
<evidence type="ECO:0000256" key="2">
    <source>
        <dbReference type="ARBA" id="ARBA00022596"/>
    </source>
</evidence>
<reference evidence="8" key="1">
    <citation type="submission" date="2010-07" db="EMBL/GenBank/DDBJ databases">
        <authorList>
            <consortium name="CONSOLIDER consortium CSD2007-00005"/>
            <person name="Guazzaroni M.-E."/>
            <person name="Richter M."/>
            <person name="Garcia-Salamanca A."/>
            <person name="Yarza P."/>
            <person name="Ferrer M."/>
        </authorList>
    </citation>
    <scope>NUCLEOTIDE SEQUENCE</scope>
</reference>
<comment type="caution">
    <text evidence="8">The sequence shown here is derived from an EMBL/GenBank/DDBJ whole genome shotgun (WGS) entry which is preliminary data.</text>
</comment>
<keyword evidence="4" id="KW-0479">Metal-binding</keyword>
<organism evidence="8">
    <name type="scientific">sediment metagenome</name>
    <dbReference type="NCBI Taxonomy" id="749907"/>
    <lineage>
        <taxon>unclassified sequences</taxon>
        <taxon>metagenomes</taxon>
        <taxon>ecological metagenomes</taxon>
    </lineage>
</organism>
<evidence type="ECO:0000256" key="3">
    <source>
        <dbReference type="ARBA" id="ARBA00022670"/>
    </source>
</evidence>
<dbReference type="GO" id="GO:0004190">
    <property type="term" value="F:aspartic-type endopeptidase activity"/>
    <property type="evidence" value="ECO:0007669"/>
    <property type="project" value="UniProtKB-KW"/>
</dbReference>
<dbReference type="NCBIfam" id="TIGR00072">
    <property type="entry name" value="hydrog_prot"/>
    <property type="match status" value="1"/>
</dbReference>
<keyword evidence="2" id="KW-0533">Nickel</keyword>
<comment type="similarity">
    <text evidence="1">Belongs to the peptidase A31 family.</text>
</comment>
<keyword evidence="6" id="KW-0378">Hydrolase</keyword>
<dbReference type="Gene3D" id="3.40.50.1450">
    <property type="entry name" value="HybD-like"/>
    <property type="match status" value="1"/>
</dbReference>
<dbReference type="InterPro" id="IPR023430">
    <property type="entry name" value="Pept_HybD-like_dom_sf"/>
</dbReference>
<keyword evidence="5" id="KW-0064">Aspartyl protease</keyword>
<dbReference type="AlphaFoldDB" id="D9PL60"/>
<dbReference type="InterPro" id="IPR000671">
    <property type="entry name" value="Peptidase_A31"/>
</dbReference>
<dbReference type="PRINTS" id="PR00446">
    <property type="entry name" value="HYDRGNUPTAKE"/>
</dbReference>
<dbReference type="GO" id="GO:0008047">
    <property type="term" value="F:enzyme activator activity"/>
    <property type="evidence" value="ECO:0007669"/>
    <property type="project" value="InterPro"/>
</dbReference>
<dbReference type="SUPFAM" id="SSF53163">
    <property type="entry name" value="HybD-like"/>
    <property type="match status" value="1"/>
</dbReference>
<dbReference type="GO" id="GO:0046872">
    <property type="term" value="F:metal ion binding"/>
    <property type="evidence" value="ECO:0007669"/>
    <property type="project" value="UniProtKB-KW"/>
</dbReference>
<evidence type="ECO:0000256" key="7">
    <source>
        <dbReference type="SAM" id="MobiDB-lite"/>
    </source>
</evidence>
<evidence type="ECO:0000256" key="1">
    <source>
        <dbReference type="ARBA" id="ARBA00006814"/>
    </source>
</evidence>
<keyword evidence="3" id="KW-0645">Protease</keyword>
<sequence>MAIETLVLGIGNVLWADEGFGVRAVAALDDGWQFPESVTLMDGGTQGLYLLPYVQAARRMLVFDAIDYRLEPGTLQVIRDDDIPSYLGIGKMSLHQSSFQEVLSLAKLSGQAPEHAVLVGVQPAVLMDFRRKPHRHRAREAAGRPPHRPRNAGAMGCRGNAPAGRLRRRAFRSESR</sequence>
<evidence type="ECO:0000313" key="8">
    <source>
        <dbReference type="EMBL" id="EFK95708.1"/>
    </source>
</evidence>
<dbReference type="NCBIfam" id="TIGR00140">
    <property type="entry name" value="hupD"/>
    <property type="match status" value="1"/>
</dbReference>
<dbReference type="FunFam" id="3.40.50.1450:FF:000002">
    <property type="entry name" value="Hydrogenase 1 maturation protease"/>
    <property type="match status" value="1"/>
</dbReference>
<dbReference type="InterPro" id="IPR004419">
    <property type="entry name" value="Pept_A31_hyd_express"/>
</dbReference>
<evidence type="ECO:0000256" key="5">
    <source>
        <dbReference type="ARBA" id="ARBA00022750"/>
    </source>
</evidence>
<accession>D9PL60</accession>
<dbReference type="Pfam" id="PF01750">
    <property type="entry name" value="HycI"/>
    <property type="match status" value="1"/>
</dbReference>
<dbReference type="GO" id="GO:0016485">
    <property type="term" value="P:protein processing"/>
    <property type="evidence" value="ECO:0007669"/>
    <property type="project" value="InterPro"/>
</dbReference>
<evidence type="ECO:0000256" key="4">
    <source>
        <dbReference type="ARBA" id="ARBA00022723"/>
    </source>
</evidence>